<dbReference type="Pfam" id="PF00535">
    <property type="entry name" value="Glycos_transf_2"/>
    <property type="match status" value="1"/>
</dbReference>
<dbReference type="GO" id="GO:0016758">
    <property type="term" value="F:hexosyltransferase activity"/>
    <property type="evidence" value="ECO:0007669"/>
    <property type="project" value="UniProtKB-ARBA"/>
</dbReference>
<reference evidence="4 5" key="1">
    <citation type="submission" date="2018-08" db="EMBL/GenBank/DDBJ databases">
        <title>A genome reference for cultivated species of the human gut microbiota.</title>
        <authorList>
            <person name="Zou Y."/>
            <person name="Xue W."/>
            <person name="Luo G."/>
        </authorList>
    </citation>
    <scope>NUCLEOTIDE SEQUENCE [LARGE SCALE GENOMIC DNA]</scope>
    <source>
        <strain evidence="4 5">AM34-17</strain>
    </source>
</reference>
<dbReference type="RefSeq" id="WP_122204521.1">
    <property type="nucleotide sequence ID" value="NZ_QSII01000015.1"/>
</dbReference>
<dbReference type="SUPFAM" id="SSF53448">
    <property type="entry name" value="Nucleotide-diphospho-sugar transferases"/>
    <property type="match status" value="1"/>
</dbReference>
<dbReference type="Proteomes" id="UP000286260">
    <property type="component" value="Unassembled WGS sequence"/>
</dbReference>
<dbReference type="PANTHER" id="PTHR22916">
    <property type="entry name" value="GLYCOSYLTRANSFERASE"/>
    <property type="match status" value="1"/>
</dbReference>
<evidence type="ECO:0000256" key="2">
    <source>
        <dbReference type="ARBA" id="ARBA00022679"/>
    </source>
</evidence>
<organism evidence="4 5">
    <name type="scientific">Parabacteroides merdae</name>
    <dbReference type="NCBI Taxonomy" id="46503"/>
    <lineage>
        <taxon>Bacteria</taxon>
        <taxon>Pseudomonadati</taxon>
        <taxon>Bacteroidota</taxon>
        <taxon>Bacteroidia</taxon>
        <taxon>Bacteroidales</taxon>
        <taxon>Tannerellaceae</taxon>
        <taxon>Parabacteroides</taxon>
    </lineage>
</organism>
<dbReference type="Gene3D" id="3.90.550.10">
    <property type="entry name" value="Spore Coat Polysaccharide Biosynthesis Protein SpsA, Chain A"/>
    <property type="match status" value="1"/>
</dbReference>
<accession>A0A3R6FNI4</accession>
<evidence type="ECO:0000259" key="3">
    <source>
        <dbReference type="Pfam" id="PF00535"/>
    </source>
</evidence>
<sequence>MKVSIIIPVYNTKEYLSDCLDSLLTQDGTINDDYEIICVDDGSTDQSLEVLNKYKEKGIIVISQKNEGVSSARNKGLLFAKGDFVWFVDSDDFVDEHALEIAYKELGEDKTTVLTFQYASVDVSSKPDNILNIISKAAQLLPWRCIVSRYFLLENNIRFNTNMQYGEDTLWIFFLKFFHCNIKELNSVFYYYRMNPTSVMHQKNTKLKHFDSMYEMLKVYVSLYSEYKNNSSFDVKNLRCRIYWSIQNVLFDAIYCKSEKERKLILDELKAEELYPYPLQWNRISLKYGMKNFLVNMFSLLFPCKYYYQFICKIFRFFE</sequence>
<dbReference type="EMBL" id="QSII01000015">
    <property type="protein sequence ID" value="RHC84128.1"/>
    <property type="molecule type" value="Genomic_DNA"/>
</dbReference>
<feature type="domain" description="Glycosyltransferase 2-like" evidence="3">
    <location>
        <begin position="4"/>
        <end position="160"/>
    </location>
</feature>
<name>A0A3R6FNI4_9BACT</name>
<evidence type="ECO:0000313" key="4">
    <source>
        <dbReference type="EMBL" id="RHC84128.1"/>
    </source>
</evidence>
<evidence type="ECO:0000313" key="5">
    <source>
        <dbReference type="Proteomes" id="UP000286260"/>
    </source>
</evidence>
<evidence type="ECO:0000256" key="1">
    <source>
        <dbReference type="ARBA" id="ARBA00022676"/>
    </source>
</evidence>
<comment type="caution">
    <text evidence="4">The sequence shown here is derived from an EMBL/GenBank/DDBJ whole genome shotgun (WGS) entry which is preliminary data.</text>
</comment>
<keyword evidence="2 4" id="KW-0808">Transferase</keyword>
<protein>
    <submittedName>
        <fullName evidence="4">Glycosyltransferase</fullName>
    </submittedName>
</protein>
<proteinExistence type="predicted"/>
<dbReference type="AlphaFoldDB" id="A0A3R6FNI4"/>
<gene>
    <name evidence="4" type="ORF">DW828_11425</name>
</gene>
<dbReference type="PANTHER" id="PTHR22916:SF51">
    <property type="entry name" value="GLYCOSYLTRANSFERASE EPSH-RELATED"/>
    <property type="match status" value="1"/>
</dbReference>
<keyword evidence="1" id="KW-0328">Glycosyltransferase</keyword>
<dbReference type="InterPro" id="IPR001173">
    <property type="entry name" value="Glyco_trans_2-like"/>
</dbReference>
<dbReference type="CDD" id="cd00761">
    <property type="entry name" value="Glyco_tranf_GTA_type"/>
    <property type="match status" value="1"/>
</dbReference>
<dbReference type="InterPro" id="IPR029044">
    <property type="entry name" value="Nucleotide-diphossugar_trans"/>
</dbReference>